<dbReference type="Gene3D" id="3.40.50.1000">
    <property type="entry name" value="HAD superfamily/HAD-like"/>
    <property type="match status" value="1"/>
</dbReference>
<dbReference type="GO" id="GO:0016791">
    <property type="term" value="F:phosphatase activity"/>
    <property type="evidence" value="ECO:0007669"/>
    <property type="project" value="UniProtKB-ARBA"/>
</dbReference>
<organism evidence="1 2">
    <name type="scientific">Tardiphaga robiniae</name>
    <dbReference type="NCBI Taxonomy" id="943830"/>
    <lineage>
        <taxon>Bacteria</taxon>
        <taxon>Pseudomonadati</taxon>
        <taxon>Pseudomonadota</taxon>
        <taxon>Alphaproteobacteria</taxon>
        <taxon>Hyphomicrobiales</taxon>
        <taxon>Nitrobacteraceae</taxon>
        <taxon>Tardiphaga</taxon>
    </lineage>
</organism>
<dbReference type="GO" id="GO:0005829">
    <property type="term" value="C:cytosol"/>
    <property type="evidence" value="ECO:0007669"/>
    <property type="project" value="TreeGrafter"/>
</dbReference>
<evidence type="ECO:0000313" key="2">
    <source>
        <dbReference type="Proteomes" id="UP000076574"/>
    </source>
</evidence>
<dbReference type="Proteomes" id="UP000076574">
    <property type="component" value="Unassembled WGS sequence"/>
</dbReference>
<dbReference type="PANTHER" id="PTHR10000:SF8">
    <property type="entry name" value="HAD SUPERFAMILY HYDROLASE-LIKE, TYPE 3"/>
    <property type="match status" value="1"/>
</dbReference>
<dbReference type="InterPro" id="IPR000150">
    <property type="entry name" value="Cof"/>
</dbReference>
<dbReference type="RefSeq" id="WP_068736981.1">
    <property type="nucleotide sequence ID" value="NZ_LVYV01000053.1"/>
</dbReference>
<accession>A0A163XLC3</accession>
<proteinExistence type="predicted"/>
<dbReference type="OrthoDB" id="7847955at2"/>
<dbReference type="InterPro" id="IPR023214">
    <property type="entry name" value="HAD_sf"/>
</dbReference>
<dbReference type="Gene3D" id="3.30.1240.10">
    <property type="match status" value="1"/>
</dbReference>
<keyword evidence="1" id="KW-0378">Hydrolase</keyword>
<keyword evidence="2" id="KW-1185">Reference proteome</keyword>
<name>A0A163XLC3_9BRAD</name>
<dbReference type="SFLD" id="SFLDG01140">
    <property type="entry name" value="C2.B:_Phosphomannomutase_and_P"/>
    <property type="match status" value="1"/>
</dbReference>
<dbReference type="CDD" id="cd07516">
    <property type="entry name" value="HAD_Pase"/>
    <property type="match status" value="1"/>
</dbReference>
<protein>
    <submittedName>
        <fullName evidence="1">Hydrolase</fullName>
    </submittedName>
</protein>
<dbReference type="GO" id="GO:0000287">
    <property type="term" value="F:magnesium ion binding"/>
    <property type="evidence" value="ECO:0007669"/>
    <property type="project" value="TreeGrafter"/>
</dbReference>
<dbReference type="PANTHER" id="PTHR10000">
    <property type="entry name" value="PHOSPHOSERINE PHOSPHATASE"/>
    <property type="match status" value="1"/>
</dbReference>
<dbReference type="SUPFAM" id="SSF56784">
    <property type="entry name" value="HAD-like"/>
    <property type="match status" value="1"/>
</dbReference>
<dbReference type="PROSITE" id="PS01228">
    <property type="entry name" value="COF_1"/>
    <property type="match status" value="1"/>
</dbReference>
<dbReference type="InterPro" id="IPR006379">
    <property type="entry name" value="HAD-SF_hydro_IIB"/>
</dbReference>
<dbReference type="NCBIfam" id="TIGR00099">
    <property type="entry name" value="Cof-subfamily"/>
    <property type="match status" value="1"/>
</dbReference>
<dbReference type="STRING" id="943830.A4A58_14805"/>
<gene>
    <name evidence="1" type="ORF">A4A58_14805</name>
</gene>
<dbReference type="NCBIfam" id="TIGR01484">
    <property type="entry name" value="HAD-SF-IIB"/>
    <property type="match status" value="1"/>
</dbReference>
<dbReference type="AlphaFoldDB" id="A0A163XLC3"/>
<reference evidence="1 2" key="1">
    <citation type="submission" date="2016-03" db="EMBL/GenBank/DDBJ databases">
        <title>Microsymbionts genomes from the relict species Vavilovia formosa (Stev.) Fed.</title>
        <authorList>
            <person name="Kopat V."/>
            <person name="Chirak E."/>
            <person name="Kimeklis A."/>
            <person name="Andronov E."/>
        </authorList>
    </citation>
    <scope>NUCLEOTIDE SEQUENCE [LARGE SCALE GENOMIC DNA]</scope>
    <source>
        <strain evidence="1 2">Vaf07</strain>
    </source>
</reference>
<dbReference type="InterPro" id="IPR036412">
    <property type="entry name" value="HAD-like_sf"/>
</dbReference>
<dbReference type="EMBL" id="LVYV01000053">
    <property type="protein sequence ID" value="KZD21060.1"/>
    <property type="molecule type" value="Genomic_DNA"/>
</dbReference>
<comment type="caution">
    <text evidence="1">The sequence shown here is derived from an EMBL/GenBank/DDBJ whole genome shotgun (WGS) entry which is preliminary data.</text>
</comment>
<dbReference type="Pfam" id="PF08282">
    <property type="entry name" value="Hydrolase_3"/>
    <property type="match status" value="1"/>
</dbReference>
<sequence>MTKIALVVSDVDGTLVTHDKRLTDTAKAAAKKLEDAGIGFTITSSRPPVGMRFLVKPLGITLPIGPFNGSSMVDGDLNPIVQHLIPESATKRAIEVLEDHGVDIWIFTNDEWVIKRDDGKYVPHERDTIQHEAVMVDDFSPYLAKACKIVGASADFPLLERCEGVMQKALGDTAVAVRSQNYYLDITPPNQNKGTFVQAMAQRLGISLEAIATIGDMRNDLPMFKVSGMSIAMGNASDDVKSQATDVTSSNEAEGFAGAVEMILKRNAGG</sequence>
<dbReference type="SFLD" id="SFLDS00003">
    <property type="entry name" value="Haloacid_Dehalogenase"/>
    <property type="match status" value="1"/>
</dbReference>
<evidence type="ECO:0000313" key="1">
    <source>
        <dbReference type="EMBL" id="KZD21060.1"/>
    </source>
</evidence>